<dbReference type="InParanoid" id="K1QFQ8"/>
<comment type="caution">
    <text evidence="6">Lacks conserved residue(s) required for the propagation of feature annotation.</text>
</comment>
<feature type="disulfide bond" evidence="6">
    <location>
        <begin position="193"/>
        <end position="202"/>
    </location>
</feature>
<feature type="disulfide bond" evidence="6">
    <location>
        <begin position="460"/>
        <end position="469"/>
    </location>
</feature>
<accession>K1QFQ8</accession>
<evidence type="ECO:0000256" key="2">
    <source>
        <dbReference type="ARBA" id="ARBA00022729"/>
    </source>
</evidence>
<reference evidence="8" key="1">
    <citation type="journal article" date="2012" name="Nature">
        <title>The oyster genome reveals stress adaptation and complexity of shell formation.</title>
        <authorList>
            <person name="Zhang G."/>
            <person name="Fang X."/>
            <person name="Guo X."/>
            <person name="Li L."/>
            <person name="Luo R."/>
            <person name="Xu F."/>
            <person name="Yang P."/>
            <person name="Zhang L."/>
            <person name="Wang X."/>
            <person name="Qi H."/>
            <person name="Xiong Z."/>
            <person name="Que H."/>
            <person name="Xie Y."/>
            <person name="Holland P.W."/>
            <person name="Paps J."/>
            <person name="Zhu Y."/>
            <person name="Wu F."/>
            <person name="Chen Y."/>
            <person name="Wang J."/>
            <person name="Peng C."/>
            <person name="Meng J."/>
            <person name="Yang L."/>
            <person name="Liu J."/>
            <person name="Wen B."/>
            <person name="Zhang N."/>
            <person name="Huang Z."/>
            <person name="Zhu Q."/>
            <person name="Feng Y."/>
            <person name="Mount A."/>
            <person name="Hedgecock D."/>
            <person name="Xu Z."/>
            <person name="Liu Y."/>
            <person name="Domazet-Loso T."/>
            <person name="Du Y."/>
            <person name="Sun X."/>
            <person name="Zhang S."/>
            <person name="Liu B."/>
            <person name="Cheng P."/>
            <person name="Jiang X."/>
            <person name="Li J."/>
            <person name="Fan D."/>
            <person name="Wang W."/>
            <person name="Fu W."/>
            <person name="Wang T."/>
            <person name="Wang B."/>
            <person name="Zhang J."/>
            <person name="Peng Z."/>
            <person name="Li Y."/>
            <person name="Li N."/>
            <person name="Wang J."/>
            <person name="Chen M."/>
            <person name="He Y."/>
            <person name="Tan F."/>
            <person name="Song X."/>
            <person name="Zheng Q."/>
            <person name="Huang R."/>
            <person name="Yang H."/>
            <person name="Du X."/>
            <person name="Chen L."/>
            <person name="Yang M."/>
            <person name="Gaffney P.M."/>
            <person name="Wang S."/>
            <person name="Luo L."/>
            <person name="She Z."/>
            <person name="Ming Y."/>
            <person name="Huang W."/>
            <person name="Zhang S."/>
            <person name="Huang B."/>
            <person name="Zhang Y."/>
            <person name="Qu T."/>
            <person name="Ni P."/>
            <person name="Miao G."/>
            <person name="Wang J."/>
            <person name="Wang Q."/>
            <person name="Steinberg C.E."/>
            <person name="Wang H."/>
            <person name="Li N."/>
            <person name="Qian L."/>
            <person name="Zhang G."/>
            <person name="Li Y."/>
            <person name="Yang H."/>
            <person name="Liu X."/>
            <person name="Wang J."/>
            <person name="Yin Y."/>
            <person name="Wang J."/>
        </authorList>
    </citation>
    <scope>NUCLEOTIDE SEQUENCE [LARGE SCALE GENOMIC DNA]</scope>
    <source>
        <strain evidence="8">05x7-T-G4-1.051#20</strain>
    </source>
</reference>
<dbReference type="HOGENOM" id="CLU_547010_0_0_1"/>
<feature type="disulfide bond" evidence="6">
    <location>
        <begin position="121"/>
        <end position="130"/>
    </location>
</feature>
<dbReference type="PROSITE" id="PS01186">
    <property type="entry name" value="EGF_2"/>
    <property type="match status" value="8"/>
</dbReference>
<dbReference type="PROSITE" id="PS50026">
    <property type="entry name" value="EGF_3"/>
    <property type="match status" value="8"/>
</dbReference>
<evidence type="ECO:0000259" key="7">
    <source>
        <dbReference type="PROSITE" id="PS50026"/>
    </source>
</evidence>
<dbReference type="Gene3D" id="2.10.25.10">
    <property type="entry name" value="Laminin"/>
    <property type="match status" value="6"/>
</dbReference>
<dbReference type="InterPro" id="IPR000152">
    <property type="entry name" value="EGF-type_Asp/Asn_hydroxyl_site"/>
</dbReference>
<name>K1QFQ8_MAGGI</name>
<feature type="disulfide bond" evidence="6">
    <location>
        <begin position="421"/>
        <end position="430"/>
    </location>
</feature>
<dbReference type="GO" id="GO:0005886">
    <property type="term" value="C:plasma membrane"/>
    <property type="evidence" value="ECO:0007669"/>
    <property type="project" value="TreeGrafter"/>
</dbReference>
<dbReference type="PROSITE" id="PS01187">
    <property type="entry name" value="EGF_CA"/>
    <property type="match status" value="2"/>
</dbReference>
<keyword evidence="3" id="KW-0677">Repeat</keyword>
<dbReference type="FunFam" id="2.10.25.10:FF:000520">
    <property type="entry name" value="Predicted protein"/>
    <property type="match status" value="1"/>
</dbReference>
<sequence>MPGFSGPQCETDLINECKLDTCSAQGMCQDRAEKDPVCLCPTVGEYSQPKCDVVQHPCDPNPCQNGTECKSWGAVRKQCICKPGYTGVNCSVNIDECEANGIGCLYDGICKDGVDSYMCYCVSGFSGRHCQVTSDLCIGKPCSNGGCVNNYSKATYKCFCDYPYQLDDCGLNRDGCLYNGECQDGVDSYTCKCVSGFNGRHCQTTSDLCSGTPCSNGGCVSNYANATHKCFCDYPYQLGSNGQCEMMDLCNTTNCNNGTCLNGKCSCVDGYEGSLCQHSVDECKTSPCKNGGTCVDGHKDYSCECLSGFTGKDCEENRNDCPGSCNMTYTERTVDKIDECECICIAGYTGINCMEEIDECASYPCKHGATCTDRVNDYQCDCTEGWTGKNCDQQIDYCTTTSNKCQSGKCFNLIDDKYCRCSAGTRGDTCEDIPDVCNVVNPCTTMGSCRNLNGTSDCPCLINYSGNSCQLLKDFCTGSTTCLYMGMPGTGGTCTNLESGGYNCQCQTESYGFSLIYTSRINLL</sequence>
<dbReference type="PANTHER" id="PTHR45836:SF23">
    <property type="entry name" value="NEUROGENIC LOCUS NOTCH HOMOLOG PROTEIN 1"/>
    <property type="match status" value="1"/>
</dbReference>
<keyword evidence="5" id="KW-0325">Glycoprotein</keyword>
<feature type="domain" description="EGF-like" evidence="7">
    <location>
        <begin position="394"/>
        <end position="431"/>
    </location>
</feature>
<evidence type="ECO:0000256" key="1">
    <source>
        <dbReference type="ARBA" id="ARBA00022536"/>
    </source>
</evidence>
<feature type="domain" description="EGF-like" evidence="7">
    <location>
        <begin position="356"/>
        <end position="392"/>
    </location>
</feature>
<feature type="domain" description="EGF-like" evidence="7">
    <location>
        <begin position="93"/>
        <end position="131"/>
    </location>
</feature>
<dbReference type="EMBL" id="JH816167">
    <property type="protein sequence ID" value="EKC32718.1"/>
    <property type="molecule type" value="Genomic_DNA"/>
</dbReference>
<dbReference type="GO" id="GO:0007411">
    <property type="term" value="P:axon guidance"/>
    <property type="evidence" value="ECO:0007669"/>
    <property type="project" value="TreeGrafter"/>
</dbReference>
<feature type="domain" description="EGF-like" evidence="7">
    <location>
        <begin position="279"/>
        <end position="315"/>
    </location>
</feature>
<dbReference type="PROSITE" id="PS00022">
    <property type="entry name" value="EGF_1"/>
    <property type="match status" value="8"/>
</dbReference>
<dbReference type="InterPro" id="IPR000742">
    <property type="entry name" value="EGF"/>
</dbReference>
<feature type="disulfide bond" evidence="6">
    <location>
        <begin position="382"/>
        <end position="391"/>
    </location>
</feature>
<dbReference type="Pfam" id="PF00008">
    <property type="entry name" value="EGF"/>
    <property type="match status" value="4"/>
</dbReference>
<dbReference type="GO" id="GO:0043235">
    <property type="term" value="C:receptor complex"/>
    <property type="evidence" value="ECO:0007669"/>
    <property type="project" value="TreeGrafter"/>
</dbReference>
<dbReference type="GO" id="GO:0005509">
    <property type="term" value="F:calcium ion binding"/>
    <property type="evidence" value="ECO:0007669"/>
    <property type="project" value="InterPro"/>
</dbReference>
<dbReference type="InterPro" id="IPR018097">
    <property type="entry name" value="EGF_Ca-bd_CS"/>
</dbReference>
<feature type="disulfide bond" evidence="6">
    <location>
        <begin position="305"/>
        <end position="314"/>
    </location>
</feature>
<proteinExistence type="predicted"/>
<dbReference type="InterPro" id="IPR051355">
    <property type="entry name" value="Notch/Slit_guidance"/>
</dbReference>
<dbReference type="Pfam" id="PF12661">
    <property type="entry name" value="hEGF"/>
    <property type="match status" value="1"/>
</dbReference>
<evidence type="ECO:0000256" key="3">
    <source>
        <dbReference type="ARBA" id="ARBA00022737"/>
    </source>
</evidence>
<dbReference type="SMART" id="SM00181">
    <property type="entry name" value="EGF"/>
    <property type="match status" value="12"/>
</dbReference>
<dbReference type="GO" id="GO:0009986">
    <property type="term" value="C:cell surface"/>
    <property type="evidence" value="ECO:0007669"/>
    <property type="project" value="TreeGrafter"/>
</dbReference>
<dbReference type="FunFam" id="2.10.25.10:FF:000472">
    <property type="entry name" value="Uncharacterized protein, isoform A"/>
    <property type="match status" value="2"/>
</dbReference>
<dbReference type="SMART" id="SM00179">
    <property type="entry name" value="EGF_CA"/>
    <property type="match status" value="6"/>
</dbReference>
<organism evidence="8">
    <name type="scientific">Magallana gigas</name>
    <name type="common">Pacific oyster</name>
    <name type="synonym">Crassostrea gigas</name>
    <dbReference type="NCBI Taxonomy" id="29159"/>
    <lineage>
        <taxon>Eukaryota</taxon>
        <taxon>Metazoa</taxon>
        <taxon>Spiralia</taxon>
        <taxon>Lophotrochozoa</taxon>
        <taxon>Mollusca</taxon>
        <taxon>Bivalvia</taxon>
        <taxon>Autobranchia</taxon>
        <taxon>Pteriomorphia</taxon>
        <taxon>Ostreida</taxon>
        <taxon>Ostreoidea</taxon>
        <taxon>Ostreidae</taxon>
        <taxon>Magallana</taxon>
    </lineage>
</organism>
<feature type="domain" description="EGF-like" evidence="7">
    <location>
        <begin position="54"/>
        <end position="91"/>
    </location>
</feature>
<dbReference type="InterPro" id="IPR013032">
    <property type="entry name" value="EGF-like_CS"/>
</dbReference>
<dbReference type="PROSITE" id="PS00010">
    <property type="entry name" value="ASX_HYDROXYL"/>
    <property type="match status" value="4"/>
</dbReference>
<evidence type="ECO:0000256" key="5">
    <source>
        <dbReference type="ARBA" id="ARBA00023180"/>
    </source>
</evidence>
<dbReference type="PRINTS" id="PR00010">
    <property type="entry name" value="EGFBLOOD"/>
</dbReference>
<keyword evidence="2" id="KW-0732">Signal</keyword>
<dbReference type="PANTHER" id="PTHR45836">
    <property type="entry name" value="SLIT HOMOLOG"/>
    <property type="match status" value="1"/>
</dbReference>
<feature type="domain" description="EGF-like" evidence="7">
    <location>
        <begin position="13"/>
        <end position="52"/>
    </location>
</feature>
<feature type="domain" description="EGF-like" evidence="7">
    <location>
        <begin position="433"/>
        <end position="470"/>
    </location>
</feature>
<dbReference type="InterPro" id="IPR001881">
    <property type="entry name" value="EGF-like_Ca-bd_dom"/>
</dbReference>
<protein>
    <submittedName>
        <fullName evidence="8">Fibropellin-1</fullName>
    </submittedName>
</protein>
<evidence type="ECO:0000256" key="6">
    <source>
        <dbReference type="PROSITE-ProRule" id="PRU00076"/>
    </source>
</evidence>
<evidence type="ECO:0000256" key="4">
    <source>
        <dbReference type="ARBA" id="ARBA00023157"/>
    </source>
</evidence>
<feature type="disulfide bond" evidence="6">
    <location>
        <begin position="81"/>
        <end position="90"/>
    </location>
</feature>
<evidence type="ECO:0000313" key="8">
    <source>
        <dbReference type="EMBL" id="EKC32718.1"/>
    </source>
</evidence>
<dbReference type="AlphaFoldDB" id="K1QFQ8"/>
<dbReference type="CDD" id="cd00054">
    <property type="entry name" value="EGF_CA"/>
    <property type="match status" value="3"/>
</dbReference>
<dbReference type="GO" id="GO:0007219">
    <property type="term" value="P:Notch signaling pathway"/>
    <property type="evidence" value="ECO:0007669"/>
    <property type="project" value="TreeGrafter"/>
</dbReference>
<feature type="domain" description="EGF-like" evidence="7">
    <location>
        <begin position="165"/>
        <end position="203"/>
    </location>
</feature>
<gene>
    <name evidence="8" type="ORF">CGI_10024098</name>
</gene>
<dbReference type="SUPFAM" id="SSF57196">
    <property type="entry name" value="EGF/Laminin"/>
    <property type="match status" value="5"/>
</dbReference>
<keyword evidence="1 6" id="KW-0245">EGF-like domain</keyword>
<keyword evidence="4 6" id="KW-1015">Disulfide bond</keyword>